<dbReference type="EMBL" id="JAPWDV010000001">
    <property type="protein sequence ID" value="KAJ6225548.1"/>
    <property type="molecule type" value="Genomic_DNA"/>
</dbReference>
<evidence type="ECO:0000313" key="2">
    <source>
        <dbReference type="EMBL" id="KAJ6225548.1"/>
    </source>
</evidence>
<evidence type="ECO:0000313" key="3">
    <source>
        <dbReference type="Proteomes" id="UP001142055"/>
    </source>
</evidence>
<organism evidence="2 3">
    <name type="scientific">Blomia tropicalis</name>
    <name type="common">Mite</name>
    <dbReference type="NCBI Taxonomy" id="40697"/>
    <lineage>
        <taxon>Eukaryota</taxon>
        <taxon>Metazoa</taxon>
        <taxon>Ecdysozoa</taxon>
        <taxon>Arthropoda</taxon>
        <taxon>Chelicerata</taxon>
        <taxon>Arachnida</taxon>
        <taxon>Acari</taxon>
        <taxon>Acariformes</taxon>
        <taxon>Sarcoptiformes</taxon>
        <taxon>Astigmata</taxon>
        <taxon>Glycyphagoidea</taxon>
        <taxon>Echimyopodidae</taxon>
        <taxon>Blomia</taxon>
    </lineage>
</organism>
<keyword evidence="3" id="KW-1185">Reference proteome</keyword>
<feature type="transmembrane region" description="Helical" evidence="1">
    <location>
        <begin position="90"/>
        <end position="110"/>
    </location>
</feature>
<sequence>MLLPHWLVKTLCVACFILNAISILLCLSALTLILLVFLKLEHLFGLSMEDDSTNMPYGFASNHSIWNGMTNQPTLIENDSSPKLTRSKPIQFSLVIYLMFYLVAALLGVFGATTRYRRKKVYLLIGHVLLLFTIICFNLVAWFEFRSISPLSSSPYDDIHLLIAALFDFIDLLIALCLLAALFINKMYIGSKHRNSIGPIEENGQDETIE</sequence>
<feature type="transmembrane region" description="Helical" evidence="1">
    <location>
        <begin position="12"/>
        <end position="38"/>
    </location>
</feature>
<dbReference type="OrthoDB" id="6516062at2759"/>
<feature type="transmembrane region" description="Helical" evidence="1">
    <location>
        <begin position="122"/>
        <end position="143"/>
    </location>
</feature>
<accession>A0A9Q0RRH2</accession>
<dbReference type="Proteomes" id="UP001142055">
    <property type="component" value="Chromosome 1"/>
</dbReference>
<dbReference type="AlphaFoldDB" id="A0A9Q0RRH2"/>
<keyword evidence="1" id="KW-0812">Transmembrane</keyword>
<comment type="caution">
    <text evidence="2">The sequence shown here is derived from an EMBL/GenBank/DDBJ whole genome shotgun (WGS) entry which is preliminary data.</text>
</comment>
<reference evidence="2" key="1">
    <citation type="submission" date="2022-12" db="EMBL/GenBank/DDBJ databases">
        <title>Genome assemblies of Blomia tropicalis.</title>
        <authorList>
            <person name="Cui Y."/>
        </authorList>
    </citation>
    <scope>NUCLEOTIDE SEQUENCE</scope>
    <source>
        <tissue evidence="2">Adult mites</tissue>
    </source>
</reference>
<proteinExistence type="predicted"/>
<evidence type="ECO:0000256" key="1">
    <source>
        <dbReference type="SAM" id="Phobius"/>
    </source>
</evidence>
<protein>
    <submittedName>
        <fullName evidence="2">Uncharacterized protein</fullName>
    </submittedName>
</protein>
<keyword evidence="1" id="KW-0472">Membrane</keyword>
<dbReference type="OMA" id="WFEFRSI"/>
<keyword evidence="1" id="KW-1133">Transmembrane helix</keyword>
<gene>
    <name evidence="2" type="ORF">RDWZM_004093</name>
</gene>
<feature type="transmembrane region" description="Helical" evidence="1">
    <location>
        <begin position="163"/>
        <end position="184"/>
    </location>
</feature>
<name>A0A9Q0RRH2_BLOTA</name>